<dbReference type="RefSeq" id="WP_408178236.1">
    <property type="nucleotide sequence ID" value="NZ_JAQQEZ010000012.1"/>
</dbReference>
<protein>
    <submittedName>
        <fullName evidence="1">Uncharacterized protein</fullName>
    </submittedName>
</protein>
<gene>
    <name evidence="1" type="ORF">PQR57_18770</name>
</gene>
<dbReference type="Proteomes" id="UP001629230">
    <property type="component" value="Unassembled WGS sequence"/>
</dbReference>
<proteinExistence type="predicted"/>
<reference evidence="1 2" key="1">
    <citation type="journal article" date="2024" name="Chem. Sci.">
        <title>Discovery of megapolipeptins by genome mining of a Burkholderiales bacteria collection.</title>
        <authorList>
            <person name="Paulo B.S."/>
            <person name="Recchia M.J.J."/>
            <person name="Lee S."/>
            <person name="Fergusson C.H."/>
            <person name="Romanowski S.B."/>
            <person name="Hernandez A."/>
            <person name="Krull N."/>
            <person name="Liu D.Y."/>
            <person name="Cavanagh H."/>
            <person name="Bos A."/>
            <person name="Gray C.A."/>
            <person name="Murphy B.T."/>
            <person name="Linington R.G."/>
            <person name="Eustaquio A.S."/>
        </authorList>
    </citation>
    <scope>NUCLEOTIDE SEQUENCE [LARGE SCALE GENOMIC DNA]</scope>
    <source>
        <strain evidence="1 2">RL17-350-BIC-A</strain>
    </source>
</reference>
<name>A0ABW9AR75_9BURK</name>
<evidence type="ECO:0000313" key="1">
    <source>
        <dbReference type="EMBL" id="MFM0003067.1"/>
    </source>
</evidence>
<sequence>MPHSTEVATRSARMMMHDAFESVSKAHTGLTKHYLSNQARTFVSTWQTESQVSLGVGVAITVGVAIAGVATGGIAIPVLIGIAAGSYAIKNAIESIGANERRVNRNWLQRYPAATAAAGKDLGAFLTVEASDSLRRAVDHFTMMRTIVKEVETAAVPEFISCEEAINYVKALSRFIHHSDKVRNYTLPVLDLLIFYLGEYKKLTEQWGTAEAKISAALQTWFEKHGEHSCCPGGGRNDVCYAPFSGLTVRRGAAAMPAKRHAEASSTMPAAFAAVAPAPGSPGAVQISTLLEGMIAARDKIVAGMHASSGATWNYSAERPVTTRARSGGVSVVDNMHRRRLDALLDTVWRQVDRPGYFSRATRRAGHWYTRNTGSEKAGALLSEMLSVGSIFMPFIGDASALTKIGASAVSGSVSTAVLAGDKIGLNLLKGADGIPIRSSLLDHSLVDAHATNEIREAGAGIEKLLPKLMLHFKKAAEALKALDESPQEIKSCNDAMAFTTKTAEIIAQMEKVSRYAGPCVGIVDVLCKQCYDWSEKEHDLWQKMEQSVSEWLREDDGHQNCRHAGTKCYGAKHHRVGTNIFGQGGTWTHLTNDPHNPLT</sequence>
<comment type="caution">
    <text evidence="1">The sequence shown here is derived from an EMBL/GenBank/DDBJ whole genome shotgun (WGS) entry which is preliminary data.</text>
</comment>
<organism evidence="1 2">
    <name type="scientific">Paraburkholderia dipogonis</name>
    <dbReference type="NCBI Taxonomy" id="1211383"/>
    <lineage>
        <taxon>Bacteria</taxon>
        <taxon>Pseudomonadati</taxon>
        <taxon>Pseudomonadota</taxon>
        <taxon>Betaproteobacteria</taxon>
        <taxon>Burkholderiales</taxon>
        <taxon>Burkholderiaceae</taxon>
        <taxon>Paraburkholderia</taxon>
    </lineage>
</organism>
<evidence type="ECO:0000313" key="2">
    <source>
        <dbReference type="Proteomes" id="UP001629230"/>
    </source>
</evidence>
<accession>A0ABW9AR75</accession>
<keyword evidence="2" id="KW-1185">Reference proteome</keyword>
<dbReference type="EMBL" id="JAQQEZ010000012">
    <property type="protein sequence ID" value="MFM0003067.1"/>
    <property type="molecule type" value="Genomic_DNA"/>
</dbReference>